<keyword evidence="2" id="KW-1185">Reference proteome</keyword>
<dbReference type="AlphaFoldDB" id="A0A8S0UBR1"/>
<evidence type="ECO:0000313" key="1">
    <source>
        <dbReference type="EMBL" id="CAA3017013.1"/>
    </source>
</evidence>
<feature type="non-terminal residue" evidence="1">
    <location>
        <position position="129"/>
    </location>
</feature>
<reference evidence="1 2" key="1">
    <citation type="submission" date="2019-12" db="EMBL/GenBank/DDBJ databases">
        <authorList>
            <person name="Alioto T."/>
            <person name="Alioto T."/>
            <person name="Gomez Garrido J."/>
        </authorList>
    </citation>
    <scope>NUCLEOTIDE SEQUENCE [LARGE SCALE GENOMIC DNA]</scope>
</reference>
<organism evidence="1 2">
    <name type="scientific">Olea europaea subsp. europaea</name>
    <dbReference type="NCBI Taxonomy" id="158383"/>
    <lineage>
        <taxon>Eukaryota</taxon>
        <taxon>Viridiplantae</taxon>
        <taxon>Streptophyta</taxon>
        <taxon>Embryophyta</taxon>
        <taxon>Tracheophyta</taxon>
        <taxon>Spermatophyta</taxon>
        <taxon>Magnoliopsida</taxon>
        <taxon>eudicotyledons</taxon>
        <taxon>Gunneridae</taxon>
        <taxon>Pentapetalae</taxon>
        <taxon>asterids</taxon>
        <taxon>lamiids</taxon>
        <taxon>Lamiales</taxon>
        <taxon>Oleaceae</taxon>
        <taxon>Oleeae</taxon>
        <taxon>Olea</taxon>
    </lineage>
</organism>
<evidence type="ECO:0000313" key="2">
    <source>
        <dbReference type="Proteomes" id="UP000594638"/>
    </source>
</evidence>
<protein>
    <submittedName>
        <fullName evidence="1">Uncharacterized protein</fullName>
    </submittedName>
</protein>
<gene>
    <name evidence="1" type="ORF">OLEA9_A055925</name>
</gene>
<proteinExistence type="predicted"/>
<dbReference type="Proteomes" id="UP000594638">
    <property type="component" value="Unassembled WGS sequence"/>
</dbReference>
<dbReference type="Gramene" id="OE9A055925T1">
    <property type="protein sequence ID" value="OE9A055925C1"/>
    <property type="gene ID" value="OE9A055925"/>
</dbReference>
<dbReference type="EMBL" id="CACTIH010007666">
    <property type="protein sequence ID" value="CAA3017013.1"/>
    <property type="molecule type" value="Genomic_DNA"/>
</dbReference>
<accession>A0A8S0UBR1</accession>
<name>A0A8S0UBR1_OLEEU</name>
<sequence length="129" mass="14574">VKRNDDCGGRLSVAFLTSVTVSLDSSFIDGHELEISPSATRSGKWSAYRLQHFFSHGQAEGNRPGLCFCYQRMRPSIFTLLIIQWWMVCLPTIKAKIFAAVREMVNYGQVLVVTLVDINLGCWDDCIRV</sequence>
<comment type="caution">
    <text evidence="1">The sequence shown here is derived from an EMBL/GenBank/DDBJ whole genome shotgun (WGS) entry which is preliminary data.</text>
</comment>